<evidence type="ECO:0000256" key="1">
    <source>
        <dbReference type="ARBA" id="ARBA00022630"/>
    </source>
</evidence>
<dbReference type="InterPro" id="IPR004136">
    <property type="entry name" value="NMO"/>
</dbReference>
<dbReference type="CDD" id="cd04730">
    <property type="entry name" value="NPD_like"/>
    <property type="match status" value="1"/>
</dbReference>
<evidence type="ECO:0000256" key="2">
    <source>
        <dbReference type="ARBA" id="ARBA00022643"/>
    </source>
</evidence>
<dbReference type="AlphaFoldDB" id="X1A8Z3"/>
<dbReference type="Pfam" id="PF03060">
    <property type="entry name" value="NMO"/>
    <property type="match status" value="1"/>
</dbReference>
<sequence length="153" mass="16398">AMLWLSRAELVAAVSNAGGLGIIAALTFPTARELREEIKKTKSLTDKPFAVNITLLPTLRPINYEEYIDAAIEEGVNIIETAGRSPRPYMKQLKDAGVKVMHKVARVKNVKTAERLGVDAVTIVGFEAAGGWLGATTSMVSCVVASPYLPSVT</sequence>
<keyword evidence="1" id="KW-0285">Flavoprotein</keyword>
<accession>X1A8Z3</accession>
<proteinExistence type="predicted"/>
<evidence type="ECO:0000256" key="3">
    <source>
        <dbReference type="ARBA" id="ARBA00023002"/>
    </source>
</evidence>
<dbReference type="EMBL" id="BART01007353">
    <property type="protein sequence ID" value="GAG56661.1"/>
    <property type="molecule type" value="Genomic_DNA"/>
</dbReference>
<dbReference type="GO" id="GO:0018580">
    <property type="term" value="F:nitronate monooxygenase activity"/>
    <property type="evidence" value="ECO:0007669"/>
    <property type="project" value="InterPro"/>
</dbReference>
<comment type="caution">
    <text evidence="4">The sequence shown here is derived from an EMBL/GenBank/DDBJ whole genome shotgun (WGS) entry which is preliminary data.</text>
</comment>
<evidence type="ECO:0000313" key="4">
    <source>
        <dbReference type="EMBL" id="GAG56661.1"/>
    </source>
</evidence>
<feature type="non-terminal residue" evidence="4">
    <location>
        <position position="1"/>
    </location>
</feature>
<dbReference type="InterPro" id="IPR013785">
    <property type="entry name" value="Aldolase_TIM"/>
</dbReference>
<gene>
    <name evidence="4" type="ORF">S01H4_16751</name>
</gene>
<name>X1A8Z3_9ZZZZ</name>
<organism evidence="4">
    <name type="scientific">marine sediment metagenome</name>
    <dbReference type="NCBI Taxonomy" id="412755"/>
    <lineage>
        <taxon>unclassified sequences</taxon>
        <taxon>metagenomes</taxon>
        <taxon>ecological metagenomes</taxon>
    </lineage>
</organism>
<dbReference type="PANTHER" id="PTHR32332:SF20">
    <property type="entry name" value="2-NITROPROPANE DIOXYGENASE-LIKE PROTEIN"/>
    <property type="match status" value="1"/>
</dbReference>
<protein>
    <submittedName>
        <fullName evidence="4">Uncharacterized protein</fullName>
    </submittedName>
</protein>
<reference evidence="4" key="1">
    <citation type="journal article" date="2014" name="Front. Microbiol.">
        <title>High frequency of phylogenetically diverse reductive dehalogenase-homologous genes in deep subseafloor sedimentary metagenomes.</title>
        <authorList>
            <person name="Kawai M."/>
            <person name="Futagami T."/>
            <person name="Toyoda A."/>
            <person name="Takaki Y."/>
            <person name="Nishi S."/>
            <person name="Hori S."/>
            <person name="Arai W."/>
            <person name="Tsubouchi T."/>
            <person name="Morono Y."/>
            <person name="Uchiyama I."/>
            <person name="Ito T."/>
            <person name="Fujiyama A."/>
            <person name="Inagaki F."/>
            <person name="Takami H."/>
        </authorList>
    </citation>
    <scope>NUCLEOTIDE SEQUENCE</scope>
    <source>
        <strain evidence="4">Expedition CK06-06</strain>
    </source>
</reference>
<dbReference type="Gene3D" id="3.20.20.70">
    <property type="entry name" value="Aldolase class I"/>
    <property type="match status" value="1"/>
</dbReference>
<dbReference type="PANTHER" id="PTHR32332">
    <property type="entry name" value="2-NITROPROPANE DIOXYGENASE"/>
    <property type="match status" value="1"/>
</dbReference>
<keyword evidence="2" id="KW-0288">FMN</keyword>
<keyword evidence="3" id="KW-0560">Oxidoreductase</keyword>
<dbReference type="SUPFAM" id="SSF51412">
    <property type="entry name" value="Inosine monophosphate dehydrogenase (IMPDH)"/>
    <property type="match status" value="1"/>
</dbReference>